<dbReference type="Pfam" id="PF00460">
    <property type="entry name" value="Flg_bb_rod"/>
    <property type="match status" value="1"/>
</dbReference>
<evidence type="ECO:0000256" key="1">
    <source>
        <dbReference type="ARBA" id="ARBA00004117"/>
    </source>
</evidence>
<dbReference type="Pfam" id="PF22692">
    <property type="entry name" value="LlgE_F_G_D1"/>
    <property type="match status" value="1"/>
</dbReference>
<protein>
    <recommendedName>
        <fullName evidence="3">Flagellar hook protein FlgE</fullName>
    </recommendedName>
</protein>
<sequence>MSITSAMYTGISGLSANGEAMSVIGNNISNINTTGFKSGRMLFSDVLSSTISGGSQIGRGVQIQAVQNNFSQGSFESTQSSTDLAIQGNSFFMVQNDSGRYYTRAGAFNFDKDNILVNPDGYQVLGYGIVPSSGQSDGVLQPIDLTSFATTPPKQTTAVNMVVNLDSTQTTPTLAWDPTNPVATSNFSSSMSVYDSQGNAHTATVYYRKTGANAWDWHVLIPDATAGSPIDGTLTFDATGALTGQTPASSAAQAITFPGGVAASNITFDMGVNSSTQYASASSVSSQSQDGYYQGTLTKVTIDDKGFVNGVYSNGQLQKLYQVALASFSSPDGLSKVGGTLFEETLDSGQPLVASASTPGVGKILSNSLEQSNVDMASEFVKMITTQRGYSANSKTITTADEMLQEVLNLKR</sequence>
<dbReference type="EMBL" id="AP027151">
    <property type="protein sequence ID" value="BDV41457.1"/>
    <property type="molecule type" value="Genomic_DNA"/>
</dbReference>
<reference evidence="10 11" key="1">
    <citation type="submission" date="2022-12" db="EMBL/GenBank/DDBJ databases">
        <title>Polyphasic characterization of Geotalea uranireducens NIT-SL11 newly isolated from a complex of sewage sludge and microbially reduced graphene oxide.</title>
        <authorList>
            <person name="Xie L."/>
            <person name="Yoshida N."/>
            <person name="Meng L."/>
        </authorList>
    </citation>
    <scope>NUCLEOTIDE SEQUENCE [LARGE SCALE GENOMIC DNA]</scope>
    <source>
        <strain evidence="10 11">NIT-SL11</strain>
    </source>
</reference>
<dbReference type="InterPro" id="IPR011491">
    <property type="entry name" value="FlgE_D2"/>
</dbReference>
<evidence type="ECO:0000259" key="7">
    <source>
        <dbReference type="Pfam" id="PF06429"/>
    </source>
</evidence>
<comment type="similarity">
    <text evidence="2 5">Belongs to the flagella basal body rod proteins family.</text>
</comment>
<gene>
    <name evidence="10" type="primary">flgE</name>
    <name evidence="10" type="ORF">GURASL_03800</name>
</gene>
<evidence type="ECO:0000256" key="3">
    <source>
        <dbReference type="ARBA" id="ARBA00019015"/>
    </source>
</evidence>
<keyword evidence="11" id="KW-1185">Reference proteome</keyword>
<keyword evidence="4 5" id="KW-0975">Bacterial flagellum</keyword>
<evidence type="ECO:0000259" key="8">
    <source>
        <dbReference type="Pfam" id="PF07559"/>
    </source>
</evidence>
<dbReference type="PANTHER" id="PTHR30435">
    <property type="entry name" value="FLAGELLAR PROTEIN"/>
    <property type="match status" value="1"/>
</dbReference>
<evidence type="ECO:0000256" key="2">
    <source>
        <dbReference type="ARBA" id="ARBA00009677"/>
    </source>
</evidence>
<evidence type="ECO:0000256" key="4">
    <source>
        <dbReference type="ARBA" id="ARBA00023143"/>
    </source>
</evidence>
<accession>A0ABN6VTG2</accession>
<dbReference type="InterPro" id="IPR012836">
    <property type="entry name" value="FlgF"/>
</dbReference>
<dbReference type="InterPro" id="IPR019776">
    <property type="entry name" value="Flagellar_basal_body_rod_CS"/>
</dbReference>
<feature type="domain" description="Flagellar hook protein FlgE/F/G-like D1" evidence="9">
    <location>
        <begin position="85"/>
        <end position="131"/>
    </location>
</feature>
<name>A0ABN6VTG2_9BACT</name>
<evidence type="ECO:0000313" key="11">
    <source>
        <dbReference type="Proteomes" id="UP001317705"/>
    </source>
</evidence>
<evidence type="ECO:0000259" key="6">
    <source>
        <dbReference type="Pfam" id="PF00460"/>
    </source>
</evidence>
<dbReference type="RefSeq" id="WP_282001443.1">
    <property type="nucleotide sequence ID" value="NZ_AP027151.1"/>
</dbReference>
<evidence type="ECO:0000313" key="10">
    <source>
        <dbReference type="EMBL" id="BDV41457.1"/>
    </source>
</evidence>
<feature type="domain" description="Flagellar hook protein FlgE D2" evidence="8">
    <location>
        <begin position="164"/>
        <end position="292"/>
    </location>
</feature>
<keyword evidence="10" id="KW-0966">Cell projection</keyword>
<dbReference type="NCBIfam" id="TIGR03506">
    <property type="entry name" value="FlgEFG_subfam"/>
    <property type="match status" value="1"/>
</dbReference>
<dbReference type="InterPro" id="IPR037058">
    <property type="entry name" value="Falgellar_hook_FlgE_sf"/>
</dbReference>
<dbReference type="InterPro" id="IPR020013">
    <property type="entry name" value="Flagellar_FlgE/F/G"/>
</dbReference>
<organism evidence="10 11">
    <name type="scientific">Geotalea uraniireducens</name>
    <dbReference type="NCBI Taxonomy" id="351604"/>
    <lineage>
        <taxon>Bacteria</taxon>
        <taxon>Pseudomonadati</taxon>
        <taxon>Thermodesulfobacteriota</taxon>
        <taxon>Desulfuromonadia</taxon>
        <taxon>Geobacterales</taxon>
        <taxon>Geobacteraceae</taxon>
        <taxon>Geotalea</taxon>
    </lineage>
</organism>
<evidence type="ECO:0000259" key="9">
    <source>
        <dbReference type="Pfam" id="PF22692"/>
    </source>
</evidence>
<dbReference type="InterPro" id="IPR010930">
    <property type="entry name" value="Flg_bb/hook_C_dom"/>
</dbReference>
<evidence type="ECO:0000256" key="5">
    <source>
        <dbReference type="RuleBase" id="RU362116"/>
    </source>
</evidence>
<dbReference type="NCBIfam" id="TIGR02490">
    <property type="entry name" value="flgF"/>
    <property type="match status" value="1"/>
</dbReference>
<keyword evidence="10" id="KW-0282">Flagellum</keyword>
<dbReference type="PANTHER" id="PTHR30435:SF1">
    <property type="entry name" value="FLAGELLAR HOOK PROTEIN FLGE"/>
    <property type="match status" value="1"/>
</dbReference>
<proteinExistence type="inferred from homology"/>
<dbReference type="InterPro" id="IPR001444">
    <property type="entry name" value="Flag_bb_rod_N"/>
</dbReference>
<dbReference type="Gene3D" id="2.60.98.20">
    <property type="entry name" value="Flagellar hook protein FlgE"/>
    <property type="match status" value="1"/>
</dbReference>
<dbReference type="Pfam" id="PF07559">
    <property type="entry name" value="FlgE_D2"/>
    <property type="match status" value="1"/>
</dbReference>
<dbReference type="InterPro" id="IPR037925">
    <property type="entry name" value="FlgE/F/G-like"/>
</dbReference>
<keyword evidence="10" id="KW-0969">Cilium</keyword>
<dbReference type="InterPro" id="IPR053967">
    <property type="entry name" value="LlgE_F_G-like_D1"/>
</dbReference>
<dbReference type="SUPFAM" id="SSF117143">
    <property type="entry name" value="Flagellar hook protein flgE"/>
    <property type="match status" value="1"/>
</dbReference>
<dbReference type="Pfam" id="PF06429">
    <property type="entry name" value="Flg_bbr_C"/>
    <property type="match status" value="1"/>
</dbReference>
<comment type="subcellular location">
    <subcellularLocation>
        <location evidence="1 5">Bacterial flagellum basal body</location>
    </subcellularLocation>
</comment>
<dbReference type="Proteomes" id="UP001317705">
    <property type="component" value="Chromosome"/>
</dbReference>
<feature type="domain" description="Flagellar basal-body/hook protein C-terminal" evidence="7">
    <location>
        <begin position="366"/>
        <end position="410"/>
    </location>
</feature>
<feature type="domain" description="Flagellar basal body rod protein N-terminal" evidence="6">
    <location>
        <begin position="7"/>
        <end position="37"/>
    </location>
</feature>
<dbReference type="PROSITE" id="PS00588">
    <property type="entry name" value="FLAGELLA_BB_ROD"/>
    <property type="match status" value="1"/>
</dbReference>